<protein>
    <submittedName>
        <fullName evidence="7">ABC transporter substrate-binding protein</fullName>
    </submittedName>
</protein>
<evidence type="ECO:0000256" key="3">
    <source>
        <dbReference type="ARBA" id="ARBA00022448"/>
    </source>
</evidence>
<dbReference type="Gene3D" id="3.40.190.10">
    <property type="entry name" value="Periplasmic binding protein-like II"/>
    <property type="match status" value="1"/>
</dbReference>
<accession>A0ABU9YWQ6</accession>
<dbReference type="InterPro" id="IPR030678">
    <property type="entry name" value="Peptide/Ni-bd"/>
</dbReference>
<dbReference type="InterPro" id="IPR039424">
    <property type="entry name" value="SBP_5"/>
</dbReference>
<dbReference type="PANTHER" id="PTHR30290">
    <property type="entry name" value="PERIPLASMIC BINDING COMPONENT OF ABC TRANSPORTER"/>
    <property type="match status" value="1"/>
</dbReference>
<reference evidence="7 8" key="1">
    <citation type="journal article" date="2018" name="Int. J. Syst. Evol. Microbiol.">
        <title>Uliginosibacterium sediminicola sp. nov., isolated from freshwater sediment.</title>
        <authorList>
            <person name="Hwang W.M."/>
            <person name="Kim S.M."/>
            <person name="Kang K."/>
            <person name="Ahn T.Y."/>
        </authorList>
    </citation>
    <scope>NUCLEOTIDE SEQUENCE [LARGE SCALE GENOMIC DNA]</scope>
    <source>
        <strain evidence="7 8">M1-21</strain>
    </source>
</reference>
<proteinExistence type="inferred from homology"/>
<comment type="similarity">
    <text evidence="2">Belongs to the bacterial solute-binding protein 5 family.</text>
</comment>
<dbReference type="CDD" id="cd08512">
    <property type="entry name" value="PBP2_NikA_DppA_OppA_like_7"/>
    <property type="match status" value="1"/>
</dbReference>
<evidence type="ECO:0000313" key="8">
    <source>
        <dbReference type="Proteomes" id="UP001410394"/>
    </source>
</evidence>
<dbReference type="Gene3D" id="3.90.76.10">
    <property type="entry name" value="Dipeptide-binding Protein, Domain 1"/>
    <property type="match status" value="1"/>
</dbReference>
<keyword evidence="4 5" id="KW-0732">Signal</keyword>
<dbReference type="SUPFAM" id="SSF53850">
    <property type="entry name" value="Periplasmic binding protein-like II"/>
    <property type="match status" value="1"/>
</dbReference>
<dbReference type="PANTHER" id="PTHR30290:SF10">
    <property type="entry name" value="PERIPLASMIC OLIGOPEPTIDE-BINDING PROTEIN-RELATED"/>
    <property type="match status" value="1"/>
</dbReference>
<dbReference type="Proteomes" id="UP001410394">
    <property type="component" value="Unassembled WGS sequence"/>
</dbReference>
<dbReference type="InterPro" id="IPR000914">
    <property type="entry name" value="SBP_5_dom"/>
</dbReference>
<dbReference type="Gene3D" id="3.10.105.10">
    <property type="entry name" value="Dipeptide-binding Protein, Domain 3"/>
    <property type="match status" value="1"/>
</dbReference>
<evidence type="ECO:0000256" key="2">
    <source>
        <dbReference type="ARBA" id="ARBA00005695"/>
    </source>
</evidence>
<dbReference type="PIRSF" id="PIRSF002741">
    <property type="entry name" value="MppA"/>
    <property type="match status" value="1"/>
</dbReference>
<gene>
    <name evidence="7" type="ORF">ABDB84_06780</name>
</gene>
<comment type="subcellular location">
    <subcellularLocation>
        <location evidence="1">Cell envelope</location>
    </subcellularLocation>
</comment>
<feature type="chain" id="PRO_5047339382" evidence="5">
    <location>
        <begin position="22"/>
        <end position="530"/>
    </location>
</feature>
<sequence length="530" mass="59688">MQLFRFTAAALLALQLVSAQAQDARKDALLVVNENGPNSLDIHGVGANRASYGVAWIAYDRLMSYGKKVVNGVPYYDYAKLEPELAESWQVAKDGMSVTFKLRKDARFHDGSPVTAEDVKWSYDRALGMGGFPQFQMSAGSLEKPEQFEVVDASTFRVKFLRKDKLSLPDMAVPVASIYNAKLAKAHATADDPWAAAWLKNNEAGGGAYKVASWKPGQEIVYERFDDWKNGPLPKLKRVIQREVANPGTRRALIEKGDADMSFEMPPKDFALLSQTKGDLVVKSTPVENAEWFIGMNYNKPPFNNPKVRQAVAWAVPYEKIYTRAFYGRVIKLWGAKSMNVTSADWPAVHGYSTDIAKAKALMAEAGYPNGFDTTLSFDLGNGTISEPIAVLLQESLNEIGIRTTINKVPGANWRAQMLKKEMPLFINRFGGWLNYPEYFFYWNFHSSDPVFNDSSYKNPAMDKLIDAARFETDKKKYEAQVKSFIDLAHKDLPRVPLGQPVMDVVMNKNISGYTYWFHIQPDYRQIEKK</sequence>
<evidence type="ECO:0000256" key="5">
    <source>
        <dbReference type="SAM" id="SignalP"/>
    </source>
</evidence>
<feature type="domain" description="Solute-binding protein family 5" evidence="6">
    <location>
        <begin position="80"/>
        <end position="449"/>
    </location>
</feature>
<keyword evidence="3" id="KW-0813">Transport</keyword>
<dbReference type="EMBL" id="JBDIVE010000002">
    <property type="protein sequence ID" value="MEN3068178.1"/>
    <property type="molecule type" value="Genomic_DNA"/>
</dbReference>
<evidence type="ECO:0000313" key="7">
    <source>
        <dbReference type="EMBL" id="MEN3068178.1"/>
    </source>
</evidence>
<evidence type="ECO:0000256" key="1">
    <source>
        <dbReference type="ARBA" id="ARBA00004196"/>
    </source>
</evidence>
<evidence type="ECO:0000259" key="6">
    <source>
        <dbReference type="Pfam" id="PF00496"/>
    </source>
</evidence>
<keyword evidence="8" id="KW-1185">Reference proteome</keyword>
<dbReference type="RefSeq" id="WP_345918937.1">
    <property type="nucleotide sequence ID" value="NZ_JBDIVE010000002.1"/>
</dbReference>
<dbReference type="Pfam" id="PF00496">
    <property type="entry name" value="SBP_bac_5"/>
    <property type="match status" value="1"/>
</dbReference>
<organism evidence="7 8">
    <name type="scientific">Uliginosibacterium sediminicola</name>
    <dbReference type="NCBI Taxonomy" id="2024550"/>
    <lineage>
        <taxon>Bacteria</taxon>
        <taxon>Pseudomonadati</taxon>
        <taxon>Pseudomonadota</taxon>
        <taxon>Betaproteobacteria</taxon>
        <taxon>Rhodocyclales</taxon>
        <taxon>Zoogloeaceae</taxon>
        <taxon>Uliginosibacterium</taxon>
    </lineage>
</organism>
<feature type="signal peptide" evidence="5">
    <location>
        <begin position="1"/>
        <end position="21"/>
    </location>
</feature>
<name>A0ABU9YWQ6_9RHOO</name>
<evidence type="ECO:0000256" key="4">
    <source>
        <dbReference type="ARBA" id="ARBA00022729"/>
    </source>
</evidence>
<comment type="caution">
    <text evidence="7">The sequence shown here is derived from an EMBL/GenBank/DDBJ whole genome shotgun (WGS) entry which is preliminary data.</text>
</comment>